<evidence type="ECO:0000313" key="10">
    <source>
        <dbReference type="EMBL" id="VDP94566.1"/>
    </source>
</evidence>
<dbReference type="GO" id="GO:0000245">
    <property type="term" value="P:spliceosomal complex assembly"/>
    <property type="evidence" value="ECO:0007669"/>
    <property type="project" value="TreeGrafter"/>
</dbReference>
<dbReference type="PANTHER" id="PTHR47634">
    <property type="entry name" value="PROTEIN KINASE DOMAIN-CONTAINING PROTEIN-RELATED"/>
    <property type="match status" value="1"/>
</dbReference>
<reference evidence="12" key="1">
    <citation type="submission" date="2016-06" db="UniProtKB">
        <authorList>
            <consortium name="WormBaseParasite"/>
        </authorList>
    </citation>
    <scope>IDENTIFICATION</scope>
</reference>
<evidence type="ECO:0000256" key="7">
    <source>
        <dbReference type="ARBA" id="ARBA00047899"/>
    </source>
</evidence>
<feature type="region of interest" description="Disordered" evidence="9">
    <location>
        <begin position="1"/>
        <end position="59"/>
    </location>
</feature>
<dbReference type="EC" id="2.7.11.1" evidence="1"/>
<keyword evidence="2" id="KW-0723">Serine/threonine-protein kinase</keyword>
<dbReference type="PANTHER" id="PTHR47634:SF9">
    <property type="entry name" value="PROTEIN KINASE DOMAIN-CONTAINING PROTEIN-RELATED"/>
    <property type="match status" value="1"/>
</dbReference>
<evidence type="ECO:0000256" key="1">
    <source>
        <dbReference type="ARBA" id="ARBA00012513"/>
    </source>
</evidence>
<evidence type="ECO:0000256" key="2">
    <source>
        <dbReference type="ARBA" id="ARBA00022527"/>
    </source>
</evidence>
<dbReference type="OrthoDB" id="2649at2759"/>
<protein>
    <recommendedName>
        <fullName evidence="1">non-specific serine/threonine protein kinase</fullName>
        <ecNumber evidence="1">2.7.11.1</ecNumber>
    </recommendedName>
</protein>
<dbReference type="GO" id="GO:0005524">
    <property type="term" value="F:ATP binding"/>
    <property type="evidence" value="ECO:0007669"/>
    <property type="project" value="UniProtKB-KW"/>
</dbReference>
<dbReference type="GO" id="GO:0004674">
    <property type="term" value="F:protein serine/threonine kinase activity"/>
    <property type="evidence" value="ECO:0007669"/>
    <property type="project" value="UniProtKB-KW"/>
</dbReference>
<keyword evidence="4" id="KW-0547">Nucleotide-binding</keyword>
<evidence type="ECO:0000313" key="11">
    <source>
        <dbReference type="Proteomes" id="UP000272942"/>
    </source>
</evidence>
<dbReference type="InterPro" id="IPR051334">
    <property type="entry name" value="SRPK"/>
</dbReference>
<dbReference type="GO" id="GO:0005634">
    <property type="term" value="C:nucleus"/>
    <property type="evidence" value="ECO:0007669"/>
    <property type="project" value="TreeGrafter"/>
</dbReference>
<comment type="catalytic activity">
    <reaction evidence="8">
        <text>L-seryl-[protein] + ATP = O-phospho-L-seryl-[protein] + ADP + H(+)</text>
        <dbReference type="Rhea" id="RHEA:17989"/>
        <dbReference type="Rhea" id="RHEA-COMP:9863"/>
        <dbReference type="Rhea" id="RHEA-COMP:11604"/>
        <dbReference type="ChEBI" id="CHEBI:15378"/>
        <dbReference type="ChEBI" id="CHEBI:29999"/>
        <dbReference type="ChEBI" id="CHEBI:30616"/>
        <dbReference type="ChEBI" id="CHEBI:83421"/>
        <dbReference type="ChEBI" id="CHEBI:456216"/>
        <dbReference type="EC" id="2.7.11.1"/>
    </reaction>
</comment>
<dbReference type="GO" id="GO:0050684">
    <property type="term" value="P:regulation of mRNA processing"/>
    <property type="evidence" value="ECO:0007669"/>
    <property type="project" value="TreeGrafter"/>
</dbReference>
<proteinExistence type="predicted"/>
<keyword evidence="5" id="KW-0418">Kinase</keyword>
<accession>A0A183BDJ2</accession>
<name>A0A183BDJ2_9TREM</name>
<evidence type="ECO:0000256" key="4">
    <source>
        <dbReference type="ARBA" id="ARBA00022741"/>
    </source>
</evidence>
<evidence type="ECO:0000256" key="9">
    <source>
        <dbReference type="SAM" id="MobiDB-lite"/>
    </source>
</evidence>
<gene>
    <name evidence="10" type="ORF">ECPE_LOCUS17277</name>
</gene>
<evidence type="ECO:0000256" key="6">
    <source>
        <dbReference type="ARBA" id="ARBA00022840"/>
    </source>
</evidence>
<evidence type="ECO:0000256" key="3">
    <source>
        <dbReference type="ARBA" id="ARBA00022679"/>
    </source>
</evidence>
<sequence length="130" mass="14566">MSKIPRKVVALQNKKKNKANKKNMPKEKNPVSKCNGAVQPPTQPTAIQNSDPDVEYGDHLRDEDNIEEGILGSDDDEQEDPKDYCIDVCMVFEVLGHNLLKLIIRSSYRGIPLENVRSIIKQVSTVPPTP</sequence>
<feature type="compositionally biased region" description="Basic residues" evidence="9">
    <location>
        <begin position="13"/>
        <end position="23"/>
    </location>
</feature>
<comment type="catalytic activity">
    <reaction evidence="7">
        <text>L-threonyl-[protein] + ATP = O-phospho-L-threonyl-[protein] + ADP + H(+)</text>
        <dbReference type="Rhea" id="RHEA:46608"/>
        <dbReference type="Rhea" id="RHEA-COMP:11060"/>
        <dbReference type="Rhea" id="RHEA-COMP:11605"/>
        <dbReference type="ChEBI" id="CHEBI:15378"/>
        <dbReference type="ChEBI" id="CHEBI:30013"/>
        <dbReference type="ChEBI" id="CHEBI:30616"/>
        <dbReference type="ChEBI" id="CHEBI:61977"/>
        <dbReference type="ChEBI" id="CHEBI:456216"/>
        <dbReference type="EC" id="2.7.11.1"/>
    </reaction>
</comment>
<evidence type="ECO:0000256" key="8">
    <source>
        <dbReference type="ARBA" id="ARBA00048679"/>
    </source>
</evidence>
<dbReference type="WBParaSite" id="ECPE_0001732201-mRNA-1">
    <property type="protein sequence ID" value="ECPE_0001732201-mRNA-1"/>
    <property type="gene ID" value="ECPE_0001732201"/>
</dbReference>
<reference evidence="10 11" key="2">
    <citation type="submission" date="2018-11" db="EMBL/GenBank/DDBJ databases">
        <authorList>
            <consortium name="Pathogen Informatics"/>
        </authorList>
    </citation>
    <scope>NUCLEOTIDE SEQUENCE [LARGE SCALE GENOMIC DNA]</scope>
    <source>
        <strain evidence="10 11">Egypt</strain>
    </source>
</reference>
<organism evidence="12">
    <name type="scientific">Echinostoma caproni</name>
    <dbReference type="NCBI Taxonomy" id="27848"/>
    <lineage>
        <taxon>Eukaryota</taxon>
        <taxon>Metazoa</taxon>
        <taxon>Spiralia</taxon>
        <taxon>Lophotrochozoa</taxon>
        <taxon>Platyhelminthes</taxon>
        <taxon>Trematoda</taxon>
        <taxon>Digenea</taxon>
        <taxon>Plagiorchiida</taxon>
        <taxon>Echinostomata</taxon>
        <taxon>Echinostomatoidea</taxon>
        <taxon>Echinostomatidae</taxon>
        <taxon>Echinostoma</taxon>
    </lineage>
</organism>
<dbReference type="Gene3D" id="1.10.510.10">
    <property type="entry name" value="Transferase(Phosphotransferase) domain 1"/>
    <property type="match status" value="1"/>
</dbReference>
<evidence type="ECO:0000256" key="5">
    <source>
        <dbReference type="ARBA" id="ARBA00022777"/>
    </source>
</evidence>
<dbReference type="EMBL" id="UZAN01068392">
    <property type="protein sequence ID" value="VDP94566.1"/>
    <property type="molecule type" value="Genomic_DNA"/>
</dbReference>
<dbReference type="GO" id="GO:0005737">
    <property type="term" value="C:cytoplasm"/>
    <property type="evidence" value="ECO:0007669"/>
    <property type="project" value="TreeGrafter"/>
</dbReference>
<evidence type="ECO:0000313" key="12">
    <source>
        <dbReference type="WBParaSite" id="ECPE_0001732201-mRNA-1"/>
    </source>
</evidence>
<keyword evidence="3" id="KW-0808">Transferase</keyword>
<dbReference type="AlphaFoldDB" id="A0A183BDJ2"/>
<keyword evidence="11" id="KW-1185">Reference proteome</keyword>
<keyword evidence="6" id="KW-0067">ATP-binding</keyword>
<dbReference type="Proteomes" id="UP000272942">
    <property type="component" value="Unassembled WGS sequence"/>
</dbReference>